<dbReference type="Pfam" id="PF13785">
    <property type="entry name" value="DUF4178"/>
    <property type="match status" value="1"/>
</dbReference>
<sequence length="176" mass="20604">MAFSLFKKRDSEKRNTVLSALDLQPGSTFNYHSKSWKVAESYRYDWGDDDFSFDHKVVCGEESFALSVEEYDWIRMVKTTPIVNEDLHRQFVEAYATDSALPKRFDHNGCTFELVETAPGYVSEWDSDEAEELINYDYEDIANRSHVFSVEQYDEDEFEMFEGHKLGTIEITRISQ</sequence>
<organism evidence="2 3">
    <name type="scientific">Phaeocystidibacter marisrubri</name>
    <dbReference type="NCBI Taxonomy" id="1577780"/>
    <lineage>
        <taxon>Bacteria</taxon>
        <taxon>Pseudomonadati</taxon>
        <taxon>Bacteroidota</taxon>
        <taxon>Flavobacteriia</taxon>
        <taxon>Flavobacteriales</taxon>
        <taxon>Phaeocystidibacteraceae</taxon>
        <taxon>Phaeocystidibacter</taxon>
    </lineage>
</organism>
<gene>
    <name evidence="2" type="ORF">F8C82_13865</name>
</gene>
<dbReference type="InterPro" id="IPR025235">
    <property type="entry name" value="DUF4178"/>
</dbReference>
<dbReference type="EMBL" id="WBVQ01000003">
    <property type="protein sequence ID" value="KAB2815179.1"/>
    <property type="molecule type" value="Genomic_DNA"/>
</dbReference>
<proteinExistence type="predicted"/>
<dbReference type="OrthoDB" id="5502786at2"/>
<accession>A0A6L3ZCY0</accession>
<evidence type="ECO:0000259" key="1">
    <source>
        <dbReference type="Pfam" id="PF13785"/>
    </source>
</evidence>
<comment type="caution">
    <text evidence="2">The sequence shown here is derived from an EMBL/GenBank/DDBJ whole genome shotgun (WGS) entry which is preliminary data.</text>
</comment>
<feature type="domain" description="DUF4178" evidence="1">
    <location>
        <begin position="24"/>
        <end position="166"/>
    </location>
</feature>
<reference evidence="2 3" key="1">
    <citation type="submission" date="2019-10" db="EMBL/GenBank/DDBJ databases">
        <title>Genome sequence of Phaeocystidibacter marisrubri JCM30614 (type strain).</title>
        <authorList>
            <person name="Bowman J.P."/>
        </authorList>
    </citation>
    <scope>NUCLEOTIDE SEQUENCE [LARGE SCALE GENOMIC DNA]</scope>
    <source>
        <strain evidence="2 3">JCM 30614</strain>
    </source>
</reference>
<name>A0A6L3ZCY0_9FLAO</name>
<dbReference type="Proteomes" id="UP000484164">
    <property type="component" value="Unassembled WGS sequence"/>
</dbReference>
<dbReference type="AlphaFoldDB" id="A0A6L3ZCY0"/>
<evidence type="ECO:0000313" key="2">
    <source>
        <dbReference type="EMBL" id="KAB2815179.1"/>
    </source>
</evidence>
<protein>
    <submittedName>
        <fullName evidence="2">DUF4178 domain-containing protein</fullName>
    </submittedName>
</protein>
<evidence type="ECO:0000313" key="3">
    <source>
        <dbReference type="Proteomes" id="UP000484164"/>
    </source>
</evidence>
<dbReference type="RefSeq" id="WP_151694215.1">
    <property type="nucleotide sequence ID" value="NZ_BMGX01000001.1"/>
</dbReference>
<keyword evidence="3" id="KW-1185">Reference proteome</keyword>